<proteinExistence type="predicted"/>
<gene>
    <name evidence="2" type="ORF">S3_805_0027</name>
</gene>
<protein>
    <submittedName>
        <fullName evidence="2">Uncharacterized protein</fullName>
    </submittedName>
</protein>
<sequence>MPYKILEKALMFGICVYSLNKTIFIKTKVNMKSYITILVSLLLISFTNPNETADAQEFQGKAYYFSQSKMDLGNWGARMSEAQKKQMKSRLKNRLEKTFVLSFTKEESYFKEEETVDAYSGATDSWGSNFSRGPQYKNIKENRLVQEQEFYGKKFLVKDKLQEIDWKMGSESKLIGQYMCFKANASIPSSDLSWYNFSWADNSTQTDDGSVAMTQIEAWYTLQIPLRHGPAEYWGLPGLILEVSAGNTTMLCSKIVLNPSEKVAIKKPEKGKEITKNGYQETIKGKMTEMRNNRGRRGSQRLRN</sequence>
<organism evidence="2">
    <name type="scientific">uncultured Flavobacteriia bacterium</name>
    <dbReference type="NCBI Taxonomy" id="212695"/>
    <lineage>
        <taxon>Bacteria</taxon>
        <taxon>Pseudomonadati</taxon>
        <taxon>Bacteroidota</taxon>
        <taxon>Flavobacteriia</taxon>
        <taxon>environmental samples</taxon>
    </lineage>
</organism>
<accession>F4MLS9</accession>
<reference evidence="2" key="1">
    <citation type="submission" date="2010-05" db="EMBL/GenBank/DDBJ databases">
        <authorList>
            <person name="Genoscope - CEA"/>
        </authorList>
    </citation>
    <scope>NUCLEOTIDE SEQUENCE</scope>
</reference>
<dbReference type="NCBIfam" id="TIGR01200">
    <property type="entry name" value="GLPGLI"/>
    <property type="match status" value="1"/>
</dbReference>
<dbReference type="AlphaFoldDB" id="F4MLS9"/>
<reference evidence="2" key="2">
    <citation type="journal article" date="2012" name="Environ. Microbiol.">
        <title>Genomic content of uncultured Bacteroidetes from contrasting oceanic provinces in the North Atlantic Ocean.</title>
        <authorList>
            <person name="Gomez-Pereira P.R."/>
            <person name="Schuler M."/>
            <person name="Fuchs B.M."/>
            <person name="Bennke C."/>
            <person name="Teeling H."/>
            <person name="Waldmann J."/>
            <person name="Richter M."/>
            <person name="Barbe V."/>
            <person name="Bataille E."/>
            <person name="Glockner F.O."/>
            <person name="Amann R."/>
        </authorList>
    </citation>
    <scope>NUCLEOTIDE SEQUENCE</scope>
</reference>
<evidence type="ECO:0000256" key="1">
    <source>
        <dbReference type="SAM" id="MobiDB-lite"/>
    </source>
</evidence>
<dbReference type="EMBL" id="FQ032807">
    <property type="protein sequence ID" value="CBL87092.1"/>
    <property type="molecule type" value="Genomic_DNA"/>
</dbReference>
<name>F4MLS9_9BACT</name>
<feature type="compositionally biased region" description="Basic residues" evidence="1">
    <location>
        <begin position="293"/>
        <end position="304"/>
    </location>
</feature>
<feature type="region of interest" description="Disordered" evidence="1">
    <location>
        <begin position="283"/>
        <end position="304"/>
    </location>
</feature>
<evidence type="ECO:0000313" key="2">
    <source>
        <dbReference type="EMBL" id="CBL87092.1"/>
    </source>
</evidence>
<feature type="compositionally biased region" description="Basic and acidic residues" evidence="1">
    <location>
        <begin position="283"/>
        <end position="292"/>
    </location>
</feature>
<dbReference type="Pfam" id="PF09697">
    <property type="entry name" value="Porph_ging"/>
    <property type="match status" value="1"/>
</dbReference>
<dbReference type="InterPro" id="IPR005901">
    <property type="entry name" value="GLPGLI"/>
</dbReference>